<evidence type="ECO:0000256" key="1">
    <source>
        <dbReference type="ARBA" id="ARBA00022801"/>
    </source>
</evidence>
<protein>
    <submittedName>
        <fullName evidence="4">dGTPase</fullName>
    </submittedName>
</protein>
<keyword evidence="5" id="KW-1185">Reference proteome</keyword>
<evidence type="ECO:0000313" key="6">
    <source>
        <dbReference type="Proteomes" id="UP000027075"/>
    </source>
</evidence>
<dbReference type="AlphaFoldDB" id="M0J3W1"/>
<sequence length="319" mass="36813">MGFEGNAQTFRILTRLANHREEGFGLNLTRATLNATIKYPWARSEKPNKDKWGYYKSEKEAFEFAREGSNRTEKQSLEAQIMEYADDVTYAVHDIDDFYRSGLIPLDRLLVEAEQNYRVDEETSNIEQYLREEGKEEIADNVRRVLNDINSNYARDPLKCPYTNSEEQRIAIAQFDSNLISDFINGSEGTEPPIIIDLTDDEFDLERDDNVEETIQVLKHITRYYVLSNPSLNAQRHGQRRIIRVVFNALYEESGKPGISAIPEPYRDRLQENLKVATETQNARVVADMITSMTEKQVSAMYKRLQGHSPGSLVDEIVR</sequence>
<keyword evidence="1" id="KW-0378">Hydrolase</keyword>
<dbReference type="Proteomes" id="UP000011603">
    <property type="component" value="Unassembled WGS sequence"/>
</dbReference>
<dbReference type="EMBL" id="CP007551">
    <property type="protein sequence ID" value="AHZ22288.1"/>
    <property type="molecule type" value="Genomic_DNA"/>
</dbReference>
<evidence type="ECO:0000313" key="4">
    <source>
        <dbReference type="EMBL" id="EMA02415.1"/>
    </source>
</evidence>
<proteinExistence type="predicted"/>
<reference evidence="3 6" key="2">
    <citation type="submission" date="2014-04" db="EMBL/GenBank/DDBJ databases">
        <title>Transcriptional profiles of Haloferax mediterranei on the basis of nitrogen availability.</title>
        <authorList>
            <person name="Bautista V."/>
        </authorList>
    </citation>
    <scope>NUCLEOTIDE SEQUENCE [LARGE SCALE GENOMIC DNA]</scope>
    <source>
        <strain evidence="3">ATCC 33500</strain>
        <strain evidence="6">ATCC 33500 / DSM 1411 / JCM 8866 / NBRC 14739 / NCIMB 2177 / R-4</strain>
    </source>
</reference>
<name>M0J3W1_HALMT</name>
<reference evidence="4 5" key="1">
    <citation type="journal article" date="2014" name="PLoS Genet.">
        <title>Phylogenetically driven sequencing of extremely halophilic archaea reveals strategies for static and dynamic osmo-response.</title>
        <authorList>
            <person name="Becker E.A."/>
            <person name="Seitzer P.M."/>
            <person name="Tritt A."/>
            <person name="Larsen D."/>
            <person name="Krusor M."/>
            <person name="Yao A.I."/>
            <person name="Wu D."/>
            <person name="Madern D."/>
            <person name="Eisen J.A."/>
            <person name="Darling A.E."/>
            <person name="Facciotti M.T."/>
        </authorList>
    </citation>
    <scope>NUCLEOTIDE SEQUENCE [LARGE SCALE GENOMIC DNA]</scope>
    <source>
        <strain evidence="4">ATCC 33500</strain>
        <strain evidence="5">ATCC 33500 / DSM 1411 / JCM 8866 / NBRC 14739 / NCIMB 2177 / R-4</strain>
    </source>
</reference>
<evidence type="ECO:0000313" key="3">
    <source>
        <dbReference type="EMBL" id="AHZ22288.1"/>
    </source>
</evidence>
<dbReference type="GO" id="GO:0016787">
    <property type="term" value="F:hydrolase activity"/>
    <property type="evidence" value="ECO:0007669"/>
    <property type="project" value="UniProtKB-KW"/>
</dbReference>
<dbReference type="Gene3D" id="1.10.3210.10">
    <property type="entry name" value="Hypothetical protein af1432"/>
    <property type="match status" value="1"/>
</dbReference>
<evidence type="ECO:0000259" key="2">
    <source>
        <dbReference type="Pfam" id="PF13286"/>
    </source>
</evidence>
<dbReference type="Proteomes" id="UP000027075">
    <property type="component" value="Chromosome"/>
</dbReference>
<dbReference type="PATRIC" id="fig|523841.21.peg.1525"/>
<dbReference type="EMBL" id="AOLO01000007">
    <property type="protein sequence ID" value="EMA02415.1"/>
    <property type="molecule type" value="Genomic_DNA"/>
</dbReference>
<gene>
    <name evidence="3" type="ORF">BM92_06315</name>
    <name evidence="4" type="ORF">C439_07530</name>
</gene>
<evidence type="ECO:0000313" key="5">
    <source>
        <dbReference type="Proteomes" id="UP000011603"/>
    </source>
</evidence>
<dbReference type="Pfam" id="PF13286">
    <property type="entry name" value="HD_assoc"/>
    <property type="match status" value="1"/>
</dbReference>
<organism evidence="4 5">
    <name type="scientific">Haloferax mediterranei (strain ATCC 33500 / DSM 1411 / JCM 8866 / NBRC 14739 / NCIMB 2177 / R-4)</name>
    <name type="common">Halobacterium mediterranei</name>
    <dbReference type="NCBI Taxonomy" id="523841"/>
    <lineage>
        <taxon>Archaea</taxon>
        <taxon>Methanobacteriati</taxon>
        <taxon>Methanobacteriota</taxon>
        <taxon>Stenosarchaea group</taxon>
        <taxon>Halobacteria</taxon>
        <taxon>Halobacteriales</taxon>
        <taxon>Haloferacaceae</taxon>
        <taxon>Haloferax</taxon>
    </lineage>
</organism>
<dbReference type="SUPFAM" id="SSF109604">
    <property type="entry name" value="HD-domain/PDEase-like"/>
    <property type="match status" value="1"/>
</dbReference>
<dbReference type="InterPro" id="IPR026875">
    <property type="entry name" value="PHydrolase_assoc_dom"/>
</dbReference>
<accession>M0J3W1</accession>
<feature type="domain" description="Phosphohydrolase-associated" evidence="2">
    <location>
        <begin position="209"/>
        <end position="304"/>
    </location>
</feature>
<dbReference type="PaxDb" id="523841-HFX_0590"/>